<dbReference type="PROSITE" id="PS51172">
    <property type="entry name" value="CBM3"/>
    <property type="match status" value="1"/>
</dbReference>
<proteinExistence type="inferred from homology"/>
<dbReference type="SUPFAM" id="SSF48208">
    <property type="entry name" value="Six-hairpin glycosidases"/>
    <property type="match status" value="1"/>
</dbReference>
<dbReference type="Gene3D" id="2.60.40.290">
    <property type="match status" value="1"/>
</dbReference>
<dbReference type="SMART" id="SM01067">
    <property type="entry name" value="CBM_3"/>
    <property type="match status" value="1"/>
</dbReference>
<dbReference type="PANTHER" id="PTHR22298">
    <property type="entry name" value="ENDO-1,4-BETA-GLUCANASE"/>
    <property type="match status" value="1"/>
</dbReference>
<feature type="region of interest" description="Disordered" evidence="7">
    <location>
        <begin position="645"/>
        <end position="690"/>
    </location>
</feature>
<keyword evidence="6" id="KW-0136">Cellulose degradation</keyword>
<keyword evidence="3 5" id="KW-0326">Glycosidase</keyword>
<feature type="active site" evidence="5">
    <location>
        <position position="452"/>
    </location>
</feature>
<dbReference type="InterPro" id="IPR012291">
    <property type="entry name" value="CBM2_carb-bd_dom_sf"/>
</dbReference>
<name>A0A8J3VTH0_9ACTN</name>
<accession>A0A8J3VTH0</accession>
<evidence type="ECO:0000256" key="7">
    <source>
        <dbReference type="SAM" id="MobiDB-lite"/>
    </source>
</evidence>
<dbReference type="Pfam" id="PF00942">
    <property type="entry name" value="CBM_3"/>
    <property type="match status" value="1"/>
</dbReference>
<gene>
    <name evidence="10" type="ORF">Raf01_62410</name>
</gene>
<evidence type="ECO:0000256" key="2">
    <source>
        <dbReference type="ARBA" id="ARBA00023277"/>
    </source>
</evidence>
<keyword evidence="2 5" id="KW-0119">Carbohydrate metabolism</keyword>
<dbReference type="GO" id="GO:0030245">
    <property type="term" value="P:cellulose catabolic process"/>
    <property type="evidence" value="ECO:0007669"/>
    <property type="project" value="UniProtKB-KW"/>
</dbReference>
<keyword evidence="6" id="KW-0732">Signal</keyword>
<feature type="compositionally biased region" description="Low complexity" evidence="7">
    <location>
        <begin position="667"/>
        <end position="690"/>
    </location>
</feature>
<keyword evidence="1 5" id="KW-0378">Hydrolase</keyword>
<evidence type="ECO:0000259" key="8">
    <source>
        <dbReference type="PROSITE" id="PS51172"/>
    </source>
</evidence>
<dbReference type="Pfam" id="PF00759">
    <property type="entry name" value="Glyco_hydro_9"/>
    <property type="match status" value="1"/>
</dbReference>
<feature type="domain" description="CBM3" evidence="8">
    <location>
        <begin position="495"/>
        <end position="647"/>
    </location>
</feature>
<feature type="chain" id="PRO_5035339243" description="Endoglucanase" evidence="6">
    <location>
        <begin position="23"/>
        <end position="795"/>
    </location>
</feature>
<dbReference type="SUPFAM" id="SSF49384">
    <property type="entry name" value="Carbohydrate-binding domain"/>
    <property type="match status" value="2"/>
</dbReference>
<feature type="signal peptide" evidence="6">
    <location>
        <begin position="1"/>
        <end position="22"/>
    </location>
</feature>
<evidence type="ECO:0000259" key="9">
    <source>
        <dbReference type="PROSITE" id="PS51173"/>
    </source>
</evidence>
<dbReference type="Proteomes" id="UP000642748">
    <property type="component" value="Unassembled WGS sequence"/>
</dbReference>
<evidence type="ECO:0000256" key="4">
    <source>
        <dbReference type="ARBA" id="ARBA00023326"/>
    </source>
</evidence>
<dbReference type="InterPro" id="IPR033126">
    <property type="entry name" value="Glyco_hydro_9_Asp/Glu_AS"/>
</dbReference>
<dbReference type="Gene3D" id="1.50.10.10">
    <property type="match status" value="1"/>
</dbReference>
<dbReference type="InterPro" id="IPR008965">
    <property type="entry name" value="CBM2/CBM3_carb-bd_dom_sf"/>
</dbReference>
<evidence type="ECO:0000313" key="11">
    <source>
        <dbReference type="Proteomes" id="UP000642748"/>
    </source>
</evidence>
<evidence type="ECO:0000313" key="10">
    <source>
        <dbReference type="EMBL" id="GIH18069.1"/>
    </source>
</evidence>
<dbReference type="SMART" id="SM00637">
    <property type="entry name" value="CBD_II"/>
    <property type="match status" value="1"/>
</dbReference>
<comment type="catalytic activity">
    <reaction evidence="6">
        <text>Endohydrolysis of (1-&gt;4)-beta-D-glucosidic linkages in cellulose, lichenin and cereal beta-D-glucans.</text>
        <dbReference type="EC" id="3.2.1.4"/>
    </reaction>
</comment>
<dbReference type="InterPro" id="IPR001956">
    <property type="entry name" value="CBM3"/>
</dbReference>
<dbReference type="Gene3D" id="2.60.40.710">
    <property type="entry name" value="Endoglucanase-like"/>
    <property type="match status" value="1"/>
</dbReference>
<reference evidence="10" key="1">
    <citation type="submission" date="2021-01" db="EMBL/GenBank/DDBJ databases">
        <title>Whole genome shotgun sequence of Rugosimonospora africana NBRC 104875.</title>
        <authorList>
            <person name="Komaki H."/>
            <person name="Tamura T."/>
        </authorList>
    </citation>
    <scope>NUCLEOTIDE SEQUENCE</scope>
    <source>
        <strain evidence="10">NBRC 104875</strain>
    </source>
</reference>
<comment type="caution">
    <text evidence="10">The sequence shown here is derived from an EMBL/GenBank/DDBJ whole genome shotgun (WGS) entry which is preliminary data.</text>
</comment>
<dbReference type="EMBL" id="BONZ01000062">
    <property type="protein sequence ID" value="GIH18069.1"/>
    <property type="molecule type" value="Genomic_DNA"/>
</dbReference>
<feature type="active site" evidence="5">
    <location>
        <position position="461"/>
    </location>
</feature>
<dbReference type="InterPro" id="IPR012341">
    <property type="entry name" value="6hp_glycosidase-like_sf"/>
</dbReference>
<sequence length="795" mass="84659">MALVLAILTGATVASVARLAAAAPAPTGEFNYAEALQDSMLFYESQRSGKLPADNRVGWRGDSDLTDGADHGLDLTGGYHDAGDEVKFGFPEAYSMTALAWGGLANPGGYSTSGQQQYLLRNLRWGDDYIIKAHPSAHVFYGQVGDGGSDHAFWGPPEVNPSPRPSYAVTESCPGSDLTGEAAAALASSYLLFKGSDPSYAATLLSQAKSLYDFADAYRGKYDACISAAQGYYNSWSGYWDELTWGAVWLYKATGDNAYLTKAQTYYANMNKMSQTTTPEYNWTINWDDKSFGVYVLMAELTGQQQYIDDAERNLDWFTSAVNGAHVNYTPGGEAVVDVWGTSRYAANEAFLALEFGNWLKSQGRDATKAQAYHDFGVRQINYLLGDNPNHLSYEVGFTNSGRNSAWPKNVHSRGAHGSWTNNITDPPNNRHTAIGELVGGPNSAGSDAYTDDRSNYQQAEGALDYNALFSGALSELTQEYGGTSLSNFPPKETPDGPEMLVQAAPNATGTNFVEIKALVENKSAWPARKLTSGSFRYYFTLDSGYSASQLQFTSPYNQCKAPTGVTQLSGSTYYLTIDCTGTSIQPSGQSDFKREVQFRITFPGPHDYTKDYSFQGLPGTPGATPVNDPYITLYDGTSLVWGTAPGSGPPVSPSPSVSPTPPVSPSPSRSPSASPTPSRSASPSPTGAAGACRVTYATNDWGGGFTATVTIANTGTSTINGWTLKFAFSGNQTVSQGWSATWTQSGTAVTATSLSYNGTLAPGASTSIGFNGSYSGTNARPTAFTVNGNACTTG</sequence>
<evidence type="ECO:0000256" key="1">
    <source>
        <dbReference type="ARBA" id="ARBA00022801"/>
    </source>
</evidence>
<evidence type="ECO:0000256" key="6">
    <source>
        <dbReference type="RuleBase" id="RU361166"/>
    </source>
</evidence>
<protein>
    <recommendedName>
        <fullName evidence="6">Endoglucanase</fullName>
        <ecNumber evidence="6">3.2.1.4</ecNumber>
    </recommendedName>
</protein>
<feature type="compositionally biased region" description="Pro residues" evidence="7">
    <location>
        <begin position="648"/>
        <end position="666"/>
    </location>
</feature>
<organism evidence="10 11">
    <name type="scientific">Rugosimonospora africana</name>
    <dbReference type="NCBI Taxonomy" id="556532"/>
    <lineage>
        <taxon>Bacteria</taxon>
        <taxon>Bacillati</taxon>
        <taxon>Actinomycetota</taxon>
        <taxon>Actinomycetes</taxon>
        <taxon>Micromonosporales</taxon>
        <taxon>Micromonosporaceae</taxon>
        <taxon>Rugosimonospora</taxon>
    </lineage>
</organism>
<dbReference type="InterPro" id="IPR036966">
    <property type="entry name" value="CBM3_sf"/>
</dbReference>
<evidence type="ECO:0000256" key="3">
    <source>
        <dbReference type="ARBA" id="ARBA00023295"/>
    </source>
</evidence>
<dbReference type="InterPro" id="IPR001701">
    <property type="entry name" value="Glyco_hydro_9"/>
</dbReference>
<dbReference type="Pfam" id="PF00553">
    <property type="entry name" value="CBM_2"/>
    <property type="match status" value="1"/>
</dbReference>
<evidence type="ECO:0000256" key="5">
    <source>
        <dbReference type="PROSITE-ProRule" id="PRU10060"/>
    </source>
</evidence>
<feature type="domain" description="CBM2" evidence="9">
    <location>
        <begin position="686"/>
        <end position="795"/>
    </location>
</feature>
<dbReference type="PROSITE" id="PS51173">
    <property type="entry name" value="CBM2"/>
    <property type="match status" value="1"/>
</dbReference>
<keyword evidence="11" id="KW-1185">Reference proteome</keyword>
<keyword evidence="4 5" id="KW-0624">Polysaccharide degradation</keyword>
<dbReference type="InterPro" id="IPR008928">
    <property type="entry name" value="6-hairpin_glycosidase_sf"/>
</dbReference>
<dbReference type="InterPro" id="IPR001919">
    <property type="entry name" value="CBD2"/>
</dbReference>
<dbReference type="AlphaFoldDB" id="A0A8J3VTH0"/>
<dbReference type="GO" id="GO:0008810">
    <property type="term" value="F:cellulase activity"/>
    <property type="evidence" value="ECO:0007669"/>
    <property type="project" value="UniProtKB-EC"/>
</dbReference>
<dbReference type="GO" id="GO:0030248">
    <property type="term" value="F:cellulose binding"/>
    <property type="evidence" value="ECO:0007669"/>
    <property type="project" value="InterPro"/>
</dbReference>
<comment type="similarity">
    <text evidence="5 6">Belongs to the glycosyl hydrolase 9 (cellulase E) family.</text>
</comment>
<dbReference type="PROSITE" id="PS00698">
    <property type="entry name" value="GH9_3"/>
    <property type="match status" value="1"/>
</dbReference>
<dbReference type="EC" id="3.2.1.4" evidence="6"/>